<name>A0A9P9IGD3_9PLEO</name>
<organism evidence="2 3">
    <name type="scientific">Dendryphion nanum</name>
    <dbReference type="NCBI Taxonomy" id="256645"/>
    <lineage>
        <taxon>Eukaryota</taxon>
        <taxon>Fungi</taxon>
        <taxon>Dikarya</taxon>
        <taxon>Ascomycota</taxon>
        <taxon>Pezizomycotina</taxon>
        <taxon>Dothideomycetes</taxon>
        <taxon>Pleosporomycetidae</taxon>
        <taxon>Pleosporales</taxon>
        <taxon>Torulaceae</taxon>
        <taxon>Dendryphion</taxon>
    </lineage>
</organism>
<evidence type="ECO:0000313" key="2">
    <source>
        <dbReference type="EMBL" id="KAH7119027.1"/>
    </source>
</evidence>
<keyword evidence="3" id="KW-1185">Reference proteome</keyword>
<protein>
    <submittedName>
        <fullName evidence="2">Uncharacterized protein</fullName>
    </submittedName>
</protein>
<evidence type="ECO:0000313" key="3">
    <source>
        <dbReference type="Proteomes" id="UP000700596"/>
    </source>
</evidence>
<accession>A0A9P9IGD3</accession>
<reference evidence="2" key="1">
    <citation type="journal article" date="2021" name="Nat. Commun.">
        <title>Genetic determinants of endophytism in the Arabidopsis root mycobiome.</title>
        <authorList>
            <person name="Mesny F."/>
            <person name="Miyauchi S."/>
            <person name="Thiergart T."/>
            <person name="Pickel B."/>
            <person name="Atanasova L."/>
            <person name="Karlsson M."/>
            <person name="Huettel B."/>
            <person name="Barry K.W."/>
            <person name="Haridas S."/>
            <person name="Chen C."/>
            <person name="Bauer D."/>
            <person name="Andreopoulos W."/>
            <person name="Pangilinan J."/>
            <person name="LaButti K."/>
            <person name="Riley R."/>
            <person name="Lipzen A."/>
            <person name="Clum A."/>
            <person name="Drula E."/>
            <person name="Henrissat B."/>
            <person name="Kohler A."/>
            <person name="Grigoriev I.V."/>
            <person name="Martin F.M."/>
            <person name="Hacquard S."/>
        </authorList>
    </citation>
    <scope>NUCLEOTIDE SEQUENCE</scope>
    <source>
        <strain evidence="2">MPI-CAGE-CH-0243</strain>
    </source>
</reference>
<proteinExistence type="predicted"/>
<comment type="caution">
    <text evidence="2">The sequence shown here is derived from an EMBL/GenBank/DDBJ whole genome shotgun (WGS) entry which is preliminary data.</text>
</comment>
<dbReference type="Proteomes" id="UP000700596">
    <property type="component" value="Unassembled WGS sequence"/>
</dbReference>
<gene>
    <name evidence="2" type="ORF">B0J11DRAFT_509116</name>
</gene>
<evidence type="ECO:0000256" key="1">
    <source>
        <dbReference type="SAM" id="MobiDB-lite"/>
    </source>
</evidence>
<feature type="region of interest" description="Disordered" evidence="1">
    <location>
        <begin position="222"/>
        <end position="248"/>
    </location>
</feature>
<dbReference type="EMBL" id="JAGMWT010000012">
    <property type="protein sequence ID" value="KAH7119027.1"/>
    <property type="molecule type" value="Genomic_DNA"/>
</dbReference>
<sequence>MSSPPPQYEELFERPAQTLFRPGIDVYTGVSGEVLHFASKITWLLLNLPDPSDVRKRLEWYTNSYNCVTHYMYSMRKMLRNAPLSHFEWAYNYARLDDRIPRQDMCIIRTLCSAHRLWHLQDLDDANEEEPTDSDKGFRLLQRWNQSTSPEFVMDPQAGRKVLAAERMMLWALERSVVENLKSKLLELGVHRVKDTVADVFSMAVAIVEKVGDEKVIEDRKTVGDKKTDSDRGGVRMLGGEHDSKGKDLDGKTSLDCIVIQRERIFVNNLPTHLPVAIRDPLPFGDVPQGLREHGKHMARGPRGSLNLHGSDMVITWNGH</sequence>
<dbReference type="AlphaFoldDB" id="A0A9P9IGD3"/>